<keyword evidence="3 6" id="KW-1133">Transmembrane helix</keyword>
<dbReference type="Pfam" id="PF13664">
    <property type="entry name" value="DUF4149"/>
    <property type="match status" value="1"/>
</dbReference>
<evidence type="ECO:0000256" key="1">
    <source>
        <dbReference type="ARBA" id="ARBA00004370"/>
    </source>
</evidence>
<comment type="caution">
    <text evidence="9">The sequence shown here is derived from an EMBL/GenBank/DDBJ whole genome shotgun (WGS) entry which is preliminary data.</text>
</comment>
<dbReference type="AlphaFoldDB" id="A0AAW2L7P9"/>
<evidence type="ECO:0000256" key="2">
    <source>
        <dbReference type="ARBA" id="ARBA00022692"/>
    </source>
</evidence>
<evidence type="ECO:0000313" key="9">
    <source>
        <dbReference type="EMBL" id="KAL0314123.1"/>
    </source>
</evidence>
<accession>A0AAW2L7P9</accession>
<sequence length="525" mass="56996">MMNVLALGLVLTSLVTAGFFNPSPEKQNPKEDVIVKEGHRVVVVEYEKDDGNTKVLISPQESLISHKFAENGFAANVKDKLSDKMEDAKEKIKEVSSSVLPDVGKVGNQEEEVHHRFSPGELVCDAYGKCKRIIASAMGKTKEAVAETAHEAADKAYTSEEGGKEAVSEAVGKVKDTATHAAHKVADKIQEAKAHAKDSASKISSKAKHEAAQKASGMQESAKEQAEKVKRQVYDAVDATKKVKEDAEREASRKMEGAKETVSEKAEEWMENASGRARETANKVKKVRQKELGEILRNAREVAVDVFNYMLPPERVASFMGILHLMGFAAAYGMCVWVTFASSYVLAGALPRQQFAMVQSKIYPVYFKAMASSVGMALLGHLMMSLSQRKGFDPVSVGMFQGFNLMASLAMIMVNLLFLEPRASKVMLERMKKEKEEGSGKEGQATETAGMVVDSDSTAATAGRVTAGGTTTKENPETAAAKAQIIRLTATLQRLNSYSSFLNVLTLTSLTLHLAQLGQHLHTAC</sequence>
<dbReference type="PANTHER" id="PTHR47652">
    <property type="entry name" value="MITOCHONDRIAL IMPORT INNER MEMBRANE TRANSLOCASE SUBUNIT TIM44"/>
    <property type="match status" value="1"/>
</dbReference>
<evidence type="ECO:0000256" key="6">
    <source>
        <dbReference type="SAM" id="Phobius"/>
    </source>
</evidence>
<keyword evidence="4 6" id="KW-0472">Membrane</keyword>
<name>A0AAW2L7P9_9LAMI</name>
<feature type="region of interest" description="Disordered" evidence="5">
    <location>
        <begin position="194"/>
        <end position="230"/>
    </location>
</feature>
<keyword evidence="2 6" id="KW-0812">Transmembrane</keyword>
<protein>
    <submittedName>
        <fullName evidence="9">Transmembrane protein</fullName>
    </submittedName>
</protein>
<dbReference type="InterPro" id="IPR025423">
    <property type="entry name" value="TMEM205-like"/>
</dbReference>
<feature type="domain" description="TMEM205-like" evidence="8">
    <location>
        <begin position="327"/>
        <end position="431"/>
    </location>
</feature>
<feature type="region of interest" description="Disordered" evidence="5">
    <location>
        <begin position="242"/>
        <end position="265"/>
    </location>
</feature>
<dbReference type="PANTHER" id="PTHR47652:SF3">
    <property type="entry name" value="MITOCHONDRIAL IMPORT INNER MEMBRANE TRANSLOCASE SUBUNIT TIM44"/>
    <property type="match status" value="1"/>
</dbReference>
<organism evidence="9">
    <name type="scientific">Sesamum angustifolium</name>
    <dbReference type="NCBI Taxonomy" id="2727405"/>
    <lineage>
        <taxon>Eukaryota</taxon>
        <taxon>Viridiplantae</taxon>
        <taxon>Streptophyta</taxon>
        <taxon>Embryophyta</taxon>
        <taxon>Tracheophyta</taxon>
        <taxon>Spermatophyta</taxon>
        <taxon>Magnoliopsida</taxon>
        <taxon>eudicotyledons</taxon>
        <taxon>Gunneridae</taxon>
        <taxon>Pentapetalae</taxon>
        <taxon>asterids</taxon>
        <taxon>lamiids</taxon>
        <taxon>Lamiales</taxon>
        <taxon>Pedaliaceae</taxon>
        <taxon>Sesamum</taxon>
    </lineage>
</organism>
<dbReference type="EMBL" id="JACGWK010000015">
    <property type="protein sequence ID" value="KAL0314123.1"/>
    <property type="molecule type" value="Genomic_DNA"/>
</dbReference>
<reference evidence="9" key="2">
    <citation type="journal article" date="2024" name="Plant">
        <title>Genomic evolution and insights into agronomic trait innovations of Sesamum species.</title>
        <authorList>
            <person name="Miao H."/>
            <person name="Wang L."/>
            <person name="Qu L."/>
            <person name="Liu H."/>
            <person name="Sun Y."/>
            <person name="Le M."/>
            <person name="Wang Q."/>
            <person name="Wei S."/>
            <person name="Zheng Y."/>
            <person name="Lin W."/>
            <person name="Duan Y."/>
            <person name="Cao H."/>
            <person name="Xiong S."/>
            <person name="Wang X."/>
            <person name="Wei L."/>
            <person name="Li C."/>
            <person name="Ma Q."/>
            <person name="Ju M."/>
            <person name="Zhao R."/>
            <person name="Li G."/>
            <person name="Mu C."/>
            <person name="Tian Q."/>
            <person name="Mei H."/>
            <person name="Zhang T."/>
            <person name="Gao T."/>
            <person name="Zhang H."/>
        </authorList>
    </citation>
    <scope>NUCLEOTIDE SEQUENCE</scope>
    <source>
        <strain evidence="9">G01</strain>
    </source>
</reference>
<evidence type="ECO:0000259" key="8">
    <source>
        <dbReference type="Pfam" id="PF13664"/>
    </source>
</evidence>
<gene>
    <name evidence="9" type="ORF">Sangu_2256700</name>
</gene>
<keyword evidence="7" id="KW-0732">Signal</keyword>
<evidence type="ECO:0000256" key="5">
    <source>
        <dbReference type="SAM" id="MobiDB-lite"/>
    </source>
</evidence>
<feature type="transmembrane region" description="Helical" evidence="6">
    <location>
        <begin position="365"/>
        <end position="386"/>
    </location>
</feature>
<feature type="signal peptide" evidence="7">
    <location>
        <begin position="1"/>
        <end position="17"/>
    </location>
</feature>
<evidence type="ECO:0000256" key="7">
    <source>
        <dbReference type="SAM" id="SignalP"/>
    </source>
</evidence>
<feature type="transmembrane region" description="Helical" evidence="6">
    <location>
        <begin position="398"/>
        <end position="419"/>
    </location>
</feature>
<proteinExistence type="predicted"/>
<reference evidence="9" key="1">
    <citation type="submission" date="2020-06" db="EMBL/GenBank/DDBJ databases">
        <authorList>
            <person name="Li T."/>
            <person name="Hu X."/>
            <person name="Zhang T."/>
            <person name="Song X."/>
            <person name="Zhang H."/>
            <person name="Dai N."/>
            <person name="Sheng W."/>
            <person name="Hou X."/>
            <person name="Wei L."/>
        </authorList>
    </citation>
    <scope>NUCLEOTIDE SEQUENCE</scope>
    <source>
        <strain evidence="9">G01</strain>
        <tissue evidence="9">Leaf</tissue>
    </source>
</reference>
<feature type="transmembrane region" description="Helical" evidence="6">
    <location>
        <begin position="319"/>
        <end position="345"/>
    </location>
</feature>
<comment type="subcellular location">
    <subcellularLocation>
        <location evidence="1">Membrane</location>
    </subcellularLocation>
</comment>
<evidence type="ECO:0000256" key="3">
    <source>
        <dbReference type="ARBA" id="ARBA00022989"/>
    </source>
</evidence>
<evidence type="ECO:0000256" key="4">
    <source>
        <dbReference type="ARBA" id="ARBA00023136"/>
    </source>
</evidence>
<dbReference type="Gene3D" id="1.10.287.700">
    <property type="entry name" value="Helix hairpin bin"/>
    <property type="match status" value="1"/>
</dbReference>
<dbReference type="GO" id="GO:0016020">
    <property type="term" value="C:membrane"/>
    <property type="evidence" value="ECO:0007669"/>
    <property type="project" value="UniProtKB-SubCell"/>
</dbReference>
<feature type="compositionally biased region" description="Basic and acidic residues" evidence="5">
    <location>
        <begin position="221"/>
        <end position="230"/>
    </location>
</feature>
<feature type="chain" id="PRO_5043912624" evidence="7">
    <location>
        <begin position="18"/>
        <end position="525"/>
    </location>
</feature>